<gene>
    <name evidence="1" type="ordered locus">Marpi_2026</name>
</gene>
<dbReference type="KEGG" id="mpz:Marpi_2026"/>
<protein>
    <submittedName>
        <fullName evidence="1">Uncharacterized protein</fullName>
    </submittedName>
</protein>
<accession>H2J732</accession>
<keyword evidence="2" id="KW-1185">Reference proteome</keyword>
<dbReference type="eggNOG" id="ENOG50336XU">
    <property type="taxonomic scope" value="Bacteria"/>
</dbReference>
<evidence type="ECO:0000313" key="2">
    <source>
        <dbReference type="Proteomes" id="UP000007161"/>
    </source>
</evidence>
<dbReference type="AlphaFoldDB" id="H2J732"/>
<dbReference type="OrthoDB" id="46352at2"/>
<name>H2J732_MARPK</name>
<reference evidence="2" key="2">
    <citation type="submission" date="2012-01" db="EMBL/GenBank/DDBJ databases">
        <title>Complete sequence of chromosome of Marinitoga piezophila KA3.</title>
        <authorList>
            <person name="Lucas S."/>
            <person name="Han J."/>
            <person name="Lapidus A."/>
            <person name="Cheng J.-F."/>
            <person name="Goodwin L."/>
            <person name="Pitluck S."/>
            <person name="Peters L."/>
            <person name="Mikhailova N."/>
            <person name="Teshima H."/>
            <person name="Detter J.C."/>
            <person name="Han C."/>
            <person name="Tapia R."/>
            <person name="Land M."/>
            <person name="Hauser L."/>
            <person name="Kyrpides N."/>
            <person name="Ivanova N."/>
            <person name="Pagani I."/>
            <person name="Jebbar M."/>
            <person name="Vannier P."/>
            <person name="Oger P."/>
            <person name="Cario A."/>
            <person name="Bartlett D."/>
            <person name="Noll K.M."/>
            <person name="Woyke T."/>
        </authorList>
    </citation>
    <scope>NUCLEOTIDE SEQUENCE [LARGE SCALE GENOMIC DNA]</scope>
    <source>
        <strain evidence="2">DSM 14283 / JCM 11233 / KA3</strain>
    </source>
</reference>
<dbReference type="HOGENOM" id="CLU_1110126_0_0_0"/>
<dbReference type="RefSeq" id="WP_014297472.1">
    <property type="nucleotide sequence ID" value="NC_016751.1"/>
</dbReference>
<dbReference type="EMBL" id="CP003257">
    <property type="protein sequence ID" value="AEX86402.1"/>
    <property type="molecule type" value="Genomic_DNA"/>
</dbReference>
<proteinExistence type="predicted"/>
<evidence type="ECO:0000313" key="1">
    <source>
        <dbReference type="EMBL" id="AEX86402.1"/>
    </source>
</evidence>
<dbReference type="Proteomes" id="UP000007161">
    <property type="component" value="Chromosome"/>
</dbReference>
<organism evidence="1 2">
    <name type="scientific">Marinitoga piezophila (strain DSM 14283 / JCM 11233 / KA3)</name>
    <dbReference type="NCBI Taxonomy" id="443254"/>
    <lineage>
        <taxon>Bacteria</taxon>
        <taxon>Thermotogati</taxon>
        <taxon>Thermotogota</taxon>
        <taxon>Thermotogae</taxon>
        <taxon>Petrotogales</taxon>
        <taxon>Petrotogaceae</taxon>
        <taxon>Marinitoga</taxon>
    </lineage>
</organism>
<sequence>MEYYICEIKDIENRTRKIAIENNIIGISTSFIPEDTGKQFIGFSEFNGNLYPVVTLPLEEKLVLKIFLIYEKMAFGVTSIIKKTKIDKVHIISEKMLELFPEMKIYSGYFEDEGEDILVFNIENALKQDMPDVIVKNRKIKRGTHQKLLQDFFIIDGKYAVERYKILNISGIEKFAPFSFKEFDGFVEYKNEIFPVLKTDEEFKWLVIKKGFSLLCKNIQTTNGEVISDEKNKKYLKVGKNIYEILE</sequence>
<reference evidence="1 2" key="1">
    <citation type="journal article" date="2012" name="J. Bacteriol.">
        <title>Complete Genome Sequence of the Thermophilic, Piezophilic, Heterotrophic Bacterium Marinitoga piezophila KA3.</title>
        <authorList>
            <person name="Lucas S."/>
            <person name="Han J."/>
            <person name="Lapidus A."/>
            <person name="Cheng J.F."/>
            <person name="Goodwin L.A."/>
            <person name="Pitluck S."/>
            <person name="Peters L."/>
            <person name="Mikhailova N."/>
            <person name="Teshima H."/>
            <person name="Detter J.C."/>
            <person name="Han C."/>
            <person name="Tapia R."/>
            <person name="Land M."/>
            <person name="Hauser L."/>
            <person name="Kyrpides N.C."/>
            <person name="Ivanova N."/>
            <person name="Pagani I."/>
            <person name="Vannier P."/>
            <person name="Oger P."/>
            <person name="Bartlett D.H."/>
            <person name="Noll K.M."/>
            <person name="Woyke T."/>
            <person name="Jebbar M."/>
        </authorList>
    </citation>
    <scope>NUCLEOTIDE SEQUENCE [LARGE SCALE GENOMIC DNA]</scope>
    <source>
        <strain evidence="2">DSM 14283 / JCM 11233 / KA3</strain>
    </source>
</reference>
<dbReference type="STRING" id="443254.Marpi_2026"/>